<evidence type="ECO:0000313" key="1">
    <source>
        <dbReference type="EMBL" id="ORJ21225.1"/>
    </source>
</evidence>
<gene>
    <name evidence="1" type="ORF">BS639_10645</name>
</gene>
<reference evidence="1 2" key="1">
    <citation type="journal article" date="2017" name="Int. J. Syst. Evol. Microbiol.">
        <title>Rouxiella badensis sp. nov. and Rouxiella silvae sp. nov. isolated from peat bog soil in Germany and emendation of the genus description.</title>
        <authorList>
            <person name="Le Fleche-Mateos A."/>
            <person name="Kugler J.H."/>
            <person name="Hansen S.H."/>
            <person name="Syldatk C."/>
            <person name="Hausmann R."/>
            <person name="Lomprez F."/>
            <person name="Vandenbogaert M."/>
            <person name="Manuguerra J.C."/>
            <person name="Grimont P.A."/>
        </authorList>
    </citation>
    <scope>NUCLEOTIDE SEQUENCE [LARGE SCALE GENOMIC DNA]</scope>
    <source>
        <strain evidence="1 2">213</strain>
    </source>
</reference>
<evidence type="ECO:0000313" key="2">
    <source>
        <dbReference type="Proteomes" id="UP000192722"/>
    </source>
</evidence>
<dbReference type="EMBL" id="MRWD01000022">
    <property type="protein sequence ID" value="ORJ21225.1"/>
    <property type="molecule type" value="Genomic_DNA"/>
</dbReference>
<organism evidence="1 2">
    <name type="scientific">Rouxiella silvae</name>
    <dbReference type="NCBI Taxonomy" id="1646373"/>
    <lineage>
        <taxon>Bacteria</taxon>
        <taxon>Pseudomonadati</taxon>
        <taxon>Pseudomonadota</taxon>
        <taxon>Gammaproteobacteria</taxon>
        <taxon>Enterobacterales</taxon>
        <taxon>Yersiniaceae</taxon>
        <taxon>Rouxiella</taxon>
    </lineage>
</organism>
<sequence>MVWQKCSGIRISYLAISVDDNGPAELNSFDQLNNSHRILFGMSAPRSKLPVNMVKLYHSSEVQKITLTYNNFRYPN</sequence>
<protein>
    <submittedName>
        <fullName evidence="1">Uncharacterized protein</fullName>
    </submittedName>
</protein>
<proteinExistence type="predicted"/>
<comment type="caution">
    <text evidence="1">The sequence shown here is derived from an EMBL/GenBank/DDBJ whole genome shotgun (WGS) entry which is preliminary data.</text>
</comment>
<name>A0ABX3U185_9GAMM</name>
<accession>A0ABX3U185</accession>
<keyword evidence="2" id="KW-1185">Reference proteome</keyword>
<dbReference type="Proteomes" id="UP000192722">
    <property type="component" value="Unassembled WGS sequence"/>
</dbReference>